<evidence type="ECO:0000259" key="8">
    <source>
        <dbReference type="Pfam" id="PF02540"/>
    </source>
</evidence>
<organism evidence="10">
    <name type="scientific">Thermoanaerobaculum aquaticum</name>
    <dbReference type="NCBI Taxonomy" id="1312852"/>
    <lineage>
        <taxon>Bacteria</taxon>
        <taxon>Pseudomonadati</taxon>
        <taxon>Acidobacteriota</taxon>
        <taxon>Thermoanaerobaculia</taxon>
        <taxon>Thermoanaerobaculales</taxon>
        <taxon>Thermoanaerobaculaceae</taxon>
        <taxon>Thermoanaerobaculum</taxon>
    </lineage>
</organism>
<dbReference type="InterPro" id="IPR022310">
    <property type="entry name" value="NAD/GMP_synthase"/>
</dbReference>
<gene>
    <name evidence="9" type="ORF">ENP06_05645</name>
    <name evidence="10" type="ORF">ENQ31_01730</name>
</gene>
<keyword evidence="3 6" id="KW-0547">Nucleotide-binding</keyword>
<keyword evidence="4 6" id="KW-0067">ATP-binding</keyword>
<accession>A0A7C2S8S3</accession>
<dbReference type="SUPFAM" id="SSF52402">
    <property type="entry name" value="Adenine nucleotide alpha hydrolases-like"/>
    <property type="match status" value="1"/>
</dbReference>
<dbReference type="EMBL" id="DSHW01000426">
    <property type="protein sequence ID" value="HEQ88878.1"/>
    <property type="molecule type" value="Genomic_DNA"/>
</dbReference>
<dbReference type="EC" id="6.3.1.5" evidence="7"/>
<dbReference type="CDD" id="cd00553">
    <property type="entry name" value="NAD_synthase"/>
    <property type="match status" value="1"/>
</dbReference>
<dbReference type="EMBL" id="DSMR01000121">
    <property type="protein sequence ID" value="HET46871.1"/>
    <property type="molecule type" value="Genomic_DNA"/>
</dbReference>
<dbReference type="NCBIfam" id="TIGR00552">
    <property type="entry name" value="nadE"/>
    <property type="match status" value="1"/>
</dbReference>
<comment type="similarity">
    <text evidence="6">Belongs to the NAD synthetase family.</text>
</comment>
<dbReference type="GO" id="GO:0005737">
    <property type="term" value="C:cytoplasm"/>
    <property type="evidence" value="ECO:0007669"/>
    <property type="project" value="InterPro"/>
</dbReference>
<dbReference type="GO" id="GO:0008795">
    <property type="term" value="F:NAD+ synthase activity"/>
    <property type="evidence" value="ECO:0007669"/>
    <property type="project" value="UniProtKB-EC"/>
</dbReference>
<dbReference type="UniPathway" id="UPA00253"/>
<dbReference type="PANTHER" id="PTHR23090:SF9">
    <property type="entry name" value="GLUTAMINE-DEPENDENT NAD(+) SYNTHETASE"/>
    <property type="match status" value="1"/>
</dbReference>
<protein>
    <recommendedName>
        <fullName evidence="7">NH(3)-dependent NAD(+) synthetase</fullName>
        <ecNumber evidence="7">6.3.1.5</ecNumber>
    </recommendedName>
</protein>
<evidence type="ECO:0000256" key="5">
    <source>
        <dbReference type="ARBA" id="ARBA00023027"/>
    </source>
</evidence>
<comment type="pathway">
    <text evidence="1">Cofactor biosynthesis; NAD(+) biosynthesis.</text>
</comment>
<proteinExistence type="inferred from homology"/>
<dbReference type="PANTHER" id="PTHR23090">
    <property type="entry name" value="NH 3 /GLUTAMINE-DEPENDENT NAD + SYNTHETASE"/>
    <property type="match status" value="1"/>
</dbReference>
<evidence type="ECO:0000256" key="4">
    <source>
        <dbReference type="ARBA" id="ARBA00022840"/>
    </source>
</evidence>
<evidence type="ECO:0000256" key="3">
    <source>
        <dbReference type="ARBA" id="ARBA00022741"/>
    </source>
</evidence>
<comment type="catalytic activity">
    <reaction evidence="7">
        <text>deamido-NAD(+) + NH4(+) + ATP = AMP + diphosphate + NAD(+) + H(+)</text>
        <dbReference type="Rhea" id="RHEA:21188"/>
        <dbReference type="ChEBI" id="CHEBI:15378"/>
        <dbReference type="ChEBI" id="CHEBI:28938"/>
        <dbReference type="ChEBI" id="CHEBI:30616"/>
        <dbReference type="ChEBI" id="CHEBI:33019"/>
        <dbReference type="ChEBI" id="CHEBI:57540"/>
        <dbReference type="ChEBI" id="CHEBI:58437"/>
        <dbReference type="ChEBI" id="CHEBI:456215"/>
        <dbReference type="EC" id="6.3.1.5"/>
    </reaction>
</comment>
<reference evidence="10" key="1">
    <citation type="journal article" date="2020" name="mSystems">
        <title>Genome- and Community-Level Interaction Insights into Carbon Utilization and Element Cycling Functions of Hydrothermarchaeota in Hydrothermal Sediment.</title>
        <authorList>
            <person name="Zhou Z."/>
            <person name="Liu Y."/>
            <person name="Xu W."/>
            <person name="Pan J."/>
            <person name="Luo Z.H."/>
            <person name="Li M."/>
        </authorList>
    </citation>
    <scope>NUCLEOTIDE SEQUENCE [LARGE SCALE GENOMIC DNA]</scope>
    <source>
        <strain evidence="9">SpSt-186</strain>
        <strain evidence="10">SpSt-299</strain>
    </source>
</reference>
<dbReference type="InterPro" id="IPR014729">
    <property type="entry name" value="Rossmann-like_a/b/a_fold"/>
</dbReference>
<feature type="domain" description="NAD/GMP synthase" evidence="8">
    <location>
        <begin position="67"/>
        <end position="304"/>
    </location>
</feature>
<dbReference type="GO" id="GO:0009435">
    <property type="term" value="P:NAD+ biosynthetic process"/>
    <property type="evidence" value="ECO:0007669"/>
    <property type="project" value="UniProtKB-UniPathway"/>
</dbReference>
<evidence type="ECO:0000256" key="1">
    <source>
        <dbReference type="ARBA" id="ARBA00004790"/>
    </source>
</evidence>
<dbReference type="InterPro" id="IPR003694">
    <property type="entry name" value="NAD_synthase"/>
</dbReference>
<dbReference type="NCBIfam" id="NF010587">
    <property type="entry name" value="PRK13980.1"/>
    <property type="match status" value="1"/>
</dbReference>
<sequence>MGGVAPWVDLPLPAIPPSSWPRWIWPRPAATAPCRPSPRPSGGSCGKPRWRETVTSLPAVDIPLLAEVLQRFLAEELRASGLSGYVCGLSGGLDSAVAAALAVRAVGPEKLRLLALPGPTSSPESLAHAQEAANTLGVRLELVDLSAPSRLLAQTLGCEDDRLRFGNLLARLRMVALFDAARAHGLLVLGTSNKSEILLGYSTLFGDQAASVHPLGDVWKTHVFALGEYLGVPAVILQKPPTADLWPGQTDAGELGFDYLEADPILYYHHDQGLSEAELCAQGFPPELVAKVLATYRRNRFKWRPTVIARVSASCINVDRILPRNPRP</sequence>
<dbReference type="Pfam" id="PF02540">
    <property type="entry name" value="NAD_synthase"/>
    <property type="match status" value="1"/>
</dbReference>
<dbReference type="GO" id="GO:0003952">
    <property type="term" value="F:NAD+ synthase (glutamine-hydrolyzing) activity"/>
    <property type="evidence" value="ECO:0007669"/>
    <property type="project" value="InterPro"/>
</dbReference>
<evidence type="ECO:0000313" key="9">
    <source>
        <dbReference type="EMBL" id="HEQ88878.1"/>
    </source>
</evidence>
<keyword evidence="2 6" id="KW-0436">Ligase</keyword>
<evidence type="ECO:0000256" key="2">
    <source>
        <dbReference type="ARBA" id="ARBA00022598"/>
    </source>
</evidence>
<dbReference type="Gene3D" id="3.40.50.620">
    <property type="entry name" value="HUPs"/>
    <property type="match status" value="1"/>
</dbReference>
<comment type="caution">
    <text evidence="10">The sequence shown here is derived from an EMBL/GenBank/DDBJ whole genome shotgun (WGS) entry which is preliminary data.</text>
</comment>
<dbReference type="GO" id="GO:0004359">
    <property type="term" value="F:glutaminase activity"/>
    <property type="evidence" value="ECO:0007669"/>
    <property type="project" value="InterPro"/>
</dbReference>
<dbReference type="GO" id="GO:0005524">
    <property type="term" value="F:ATP binding"/>
    <property type="evidence" value="ECO:0007669"/>
    <property type="project" value="UniProtKB-KW"/>
</dbReference>
<dbReference type="AlphaFoldDB" id="A0A7C2S8S3"/>
<evidence type="ECO:0000313" key="10">
    <source>
        <dbReference type="EMBL" id="HET46871.1"/>
    </source>
</evidence>
<evidence type="ECO:0000256" key="7">
    <source>
        <dbReference type="RuleBase" id="RU003812"/>
    </source>
</evidence>
<evidence type="ECO:0000256" key="6">
    <source>
        <dbReference type="RuleBase" id="RU003811"/>
    </source>
</evidence>
<name>A0A7C2S8S3_9BACT</name>
<keyword evidence="5 6" id="KW-0520">NAD</keyword>